<evidence type="ECO:0000313" key="1">
    <source>
        <dbReference type="EMBL" id="GAI64162.1"/>
    </source>
</evidence>
<name>X1Q6N1_9ZZZZ</name>
<organism evidence="1">
    <name type="scientific">marine sediment metagenome</name>
    <dbReference type="NCBI Taxonomy" id="412755"/>
    <lineage>
        <taxon>unclassified sequences</taxon>
        <taxon>metagenomes</taxon>
        <taxon>ecological metagenomes</taxon>
    </lineage>
</organism>
<accession>X1Q6N1</accession>
<dbReference type="AlphaFoldDB" id="X1Q6N1"/>
<gene>
    <name evidence="1" type="ORF">S06H3_64953</name>
</gene>
<dbReference type="EMBL" id="BARV01043545">
    <property type="protein sequence ID" value="GAI64162.1"/>
    <property type="molecule type" value="Genomic_DNA"/>
</dbReference>
<protein>
    <submittedName>
        <fullName evidence="1">Uncharacterized protein</fullName>
    </submittedName>
</protein>
<reference evidence="1" key="1">
    <citation type="journal article" date="2014" name="Front. Microbiol.">
        <title>High frequency of phylogenetically diverse reductive dehalogenase-homologous genes in deep subseafloor sedimentary metagenomes.</title>
        <authorList>
            <person name="Kawai M."/>
            <person name="Futagami T."/>
            <person name="Toyoda A."/>
            <person name="Takaki Y."/>
            <person name="Nishi S."/>
            <person name="Hori S."/>
            <person name="Arai W."/>
            <person name="Tsubouchi T."/>
            <person name="Morono Y."/>
            <person name="Uchiyama I."/>
            <person name="Ito T."/>
            <person name="Fujiyama A."/>
            <person name="Inagaki F."/>
            <person name="Takami H."/>
        </authorList>
    </citation>
    <scope>NUCLEOTIDE SEQUENCE</scope>
    <source>
        <strain evidence="1">Expedition CK06-06</strain>
    </source>
</reference>
<comment type="caution">
    <text evidence="1">The sequence shown here is derived from an EMBL/GenBank/DDBJ whole genome shotgun (WGS) entry which is preliminary data.</text>
</comment>
<feature type="non-terminal residue" evidence="1">
    <location>
        <position position="56"/>
    </location>
</feature>
<proteinExistence type="predicted"/>
<sequence length="56" mass="6397">MKNKTIIPLTPQTGGVLNPHQVIGREEVIEKYWKILQVQGFVLYAERRFGKSAVLT</sequence>